<sequence length="132" mass="14354">MAWTPLLLMLLFQCIGSLSQPGLIQPPSLSASSGKIARLTCTLSDGFSLENYGISLYQQKPGNSLQYLLYYYTDFDKNQGSGVPSRFSGSNDESGNAGILLISGLQPEDEAEYYCATAHGSGSSFRFPQCFR</sequence>
<evidence type="ECO:0000256" key="1">
    <source>
        <dbReference type="SAM" id="SignalP"/>
    </source>
</evidence>
<dbReference type="InterPro" id="IPR007110">
    <property type="entry name" value="Ig-like_dom"/>
</dbReference>
<dbReference type="AlphaFoldDB" id="A0A8C0W7M4"/>
<protein>
    <recommendedName>
        <fullName evidence="2">Ig-like domain-containing protein</fullName>
    </recommendedName>
</protein>
<dbReference type="InterPro" id="IPR036179">
    <property type="entry name" value="Ig-like_dom_sf"/>
</dbReference>
<accession>A0A8C0W7M4</accession>
<evidence type="ECO:0000313" key="3">
    <source>
        <dbReference type="Ensembl" id="ENSCCNP00000004859.1"/>
    </source>
</evidence>
<dbReference type="SMART" id="SM00406">
    <property type="entry name" value="IGv"/>
    <property type="match status" value="1"/>
</dbReference>
<feature type="chain" id="PRO_5034901095" description="Ig-like domain-containing protein" evidence="1">
    <location>
        <begin position="20"/>
        <end position="132"/>
    </location>
</feature>
<dbReference type="InterPro" id="IPR050150">
    <property type="entry name" value="IgV_Light_Chain"/>
</dbReference>
<dbReference type="InterPro" id="IPR013783">
    <property type="entry name" value="Ig-like_fold"/>
</dbReference>
<feature type="signal peptide" evidence="1">
    <location>
        <begin position="1"/>
        <end position="19"/>
    </location>
</feature>
<name>A0A8C0W7M4_CASCN</name>
<dbReference type="PANTHER" id="PTHR23267">
    <property type="entry name" value="IMMUNOGLOBULIN LIGHT CHAIN"/>
    <property type="match status" value="1"/>
</dbReference>
<dbReference type="InterPro" id="IPR003599">
    <property type="entry name" value="Ig_sub"/>
</dbReference>
<feature type="domain" description="Ig-like" evidence="2">
    <location>
        <begin position="21"/>
        <end position="121"/>
    </location>
</feature>
<reference evidence="3" key="1">
    <citation type="submission" date="2023-09" db="UniProtKB">
        <authorList>
            <consortium name="Ensembl"/>
        </authorList>
    </citation>
    <scope>IDENTIFICATION</scope>
</reference>
<dbReference type="Gene3D" id="2.60.40.10">
    <property type="entry name" value="Immunoglobulins"/>
    <property type="match status" value="1"/>
</dbReference>
<dbReference type="Ensembl" id="ENSCCNT00000006404.1">
    <property type="protein sequence ID" value="ENSCCNP00000004859.1"/>
    <property type="gene ID" value="ENSCCNG00000005190.1"/>
</dbReference>
<dbReference type="Pfam" id="PF07686">
    <property type="entry name" value="V-set"/>
    <property type="match status" value="1"/>
</dbReference>
<keyword evidence="1" id="KW-0732">Signal</keyword>
<proteinExistence type="predicted"/>
<organism evidence="3">
    <name type="scientific">Castor canadensis</name>
    <name type="common">American beaver</name>
    <dbReference type="NCBI Taxonomy" id="51338"/>
    <lineage>
        <taxon>Eukaryota</taxon>
        <taxon>Metazoa</taxon>
        <taxon>Chordata</taxon>
        <taxon>Craniata</taxon>
        <taxon>Vertebrata</taxon>
        <taxon>Euteleostomi</taxon>
        <taxon>Mammalia</taxon>
        <taxon>Eutheria</taxon>
        <taxon>Euarchontoglires</taxon>
        <taxon>Glires</taxon>
        <taxon>Rodentia</taxon>
        <taxon>Castorimorpha</taxon>
        <taxon>Castoridae</taxon>
        <taxon>Castor</taxon>
    </lineage>
</organism>
<dbReference type="SUPFAM" id="SSF48726">
    <property type="entry name" value="Immunoglobulin"/>
    <property type="match status" value="1"/>
</dbReference>
<dbReference type="SMART" id="SM00409">
    <property type="entry name" value="IG"/>
    <property type="match status" value="1"/>
</dbReference>
<evidence type="ECO:0000259" key="2">
    <source>
        <dbReference type="PROSITE" id="PS50835"/>
    </source>
</evidence>
<dbReference type="InterPro" id="IPR013106">
    <property type="entry name" value="Ig_V-set"/>
</dbReference>
<dbReference type="PROSITE" id="PS50835">
    <property type="entry name" value="IG_LIKE"/>
    <property type="match status" value="1"/>
</dbReference>